<dbReference type="Pfam" id="PF01522">
    <property type="entry name" value="Polysacc_deac_1"/>
    <property type="match status" value="1"/>
</dbReference>
<dbReference type="EMBL" id="LFJN01000007">
    <property type="protein sequence ID" value="KPI42582.1"/>
    <property type="molecule type" value="Genomic_DNA"/>
</dbReference>
<dbReference type="VEuPathDB" id="FungiDB:AB675_9738"/>
<dbReference type="InterPro" id="IPR002509">
    <property type="entry name" value="NODB_dom"/>
</dbReference>
<dbReference type="PANTHER" id="PTHR47561">
    <property type="entry name" value="POLYSACCHARIDE DEACETYLASE FAMILY PROTEIN (AFU_ORTHOLOGUE AFUA_6G05030)"/>
    <property type="match status" value="1"/>
</dbReference>
<dbReference type="CDD" id="cd10938">
    <property type="entry name" value="CE4_HpPgdA_like"/>
    <property type="match status" value="1"/>
</dbReference>
<dbReference type="PANTHER" id="PTHR47561:SF1">
    <property type="entry name" value="POLYSACCHARIDE DEACETYLASE FAMILY PROTEIN (AFU_ORTHOLOGUE AFUA_6G05030)"/>
    <property type="match status" value="1"/>
</dbReference>
<evidence type="ECO:0000313" key="3">
    <source>
        <dbReference type="Proteomes" id="UP000038010"/>
    </source>
</evidence>
<evidence type="ECO:0000259" key="1">
    <source>
        <dbReference type="PROSITE" id="PS51677"/>
    </source>
</evidence>
<dbReference type="RefSeq" id="XP_018002545.1">
    <property type="nucleotide sequence ID" value="XM_018150300.1"/>
</dbReference>
<dbReference type="STRING" id="1664694.A0A0N1HDB3"/>
<dbReference type="OrthoDB" id="2125469at2759"/>
<evidence type="ECO:0000313" key="2">
    <source>
        <dbReference type="EMBL" id="KPI42582.1"/>
    </source>
</evidence>
<feature type="domain" description="NodB homology" evidence="1">
    <location>
        <begin position="27"/>
        <end position="304"/>
    </location>
</feature>
<protein>
    <submittedName>
        <fullName evidence="2">Peptidoglycan deacetylase</fullName>
    </submittedName>
</protein>
<dbReference type="GO" id="GO:0016810">
    <property type="term" value="F:hydrolase activity, acting on carbon-nitrogen (but not peptide) bonds"/>
    <property type="evidence" value="ECO:0007669"/>
    <property type="project" value="InterPro"/>
</dbReference>
<comment type="caution">
    <text evidence="2">The sequence shown here is derived from an EMBL/GenBank/DDBJ whole genome shotgun (WGS) entry which is preliminary data.</text>
</comment>
<dbReference type="AlphaFoldDB" id="A0A0N1HDB3"/>
<gene>
    <name evidence="2" type="ORF">AB675_9738</name>
</gene>
<dbReference type="Gene3D" id="3.20.20.370">
    <property type="entry name" value="Glycoside hydrolase/deacetylase"/>
    <property type="match status" value="1"/>
</dbReference>
<organism evidence="2 3">
    <name type="scientific">Cyphellophora attinorum</name>
    <dbReference type="NCBI Taxonomy" id="1664694"/>
    <lineage>
        <taxon>Eukaryota</taxon>
        <taxon>Fungi</taxon>
        <taxon>Dikarya</taxon>
        <taxon>Ascomycota</taxon>
        <taxon>Pezizomycotina</taxon>
        <taxon>Eurotiomycetes</taxon>
        <taxon>Chaetothyriomycetidae</taxon>
        <taxon>Chaetothyriales</taxon>
        <taxon>Cyphellophoraceae</taxon>
        <taxon>Cyphellophora</taxon>
    </lineage>
</organism>
<dbReference type="PROSITE" id="PS51677">
    <property type="entry name" value="NODB"/>
    <property type="match status" value="1"/>
</dbReference>
<dbReference type="SUPFAM" id="SSF88713">
    <property type="entry name" value="Glycoside hydrolase/deacetylase"/>
    <property type="match status" value="1"/>
</dbReference>
<name>A0A0N1HDB3_9EURO</name>
<reference evidence="2 3" key="1">
    <citation type="submission" date="2015-06" db="EMBL/GenBank/DDBJ databases">
        <title>Draft genome of the ant-associated black yeast Phialophora attae CBS 131958.</title>
        <authorList>
            <person name="Moreno L.F."/>
            <person name="Stielow B.J."/>
            <person name="de Hoog S."/>
            <person name="Vicente V.A."/>
            <person name="Weiss V.A."/>
            <person name="de Vries M."/>
            <person name="Cruz L.M."/>
            <person name="Souza E.M."/>
        </authorList>
    </citation>
    <scope>NUCLEOTIDE SEQUENCE [LARGE SCALE GENOMIC DNA]</scope>
    <source>
        <strain evidence="2 3">CBS 131958</strain>
    </source>
</reference>
<accession>A0A0N1HDB3</accession>
<dbReference type="InterPro" id="IPR037950">
    <property type="entry name" value="PgdA-like"/>
</dbReference>
<dbReference type="GeneID" id="28742180"/>
<keyword evidence="3" id="KW-1185">Reference proteome</keyword>
<sequence length="304" mass="34380">MSKKHVLCGYGIDVDAVSNWLNTQDGKLVDVTNVSRGVFGATVGTDRLLKMLDKYNIKASWYIPAHTLESFPKNMAKIRDAGHEIGLHGYTHEYMSLLTPRQERDVLQKSIDVLTAFTGKKPKGFTAPAWTPSRETISLLEEAGIEYDHSMMHHDAQMYYAPYAPESIAETNYKAAEASDWMKPMSILRPSSIVEVPASWHLDDWPAFQPKPALGSAGFIDPHHVERFWKEHFSYCYDNFDTFVFPISIHPQVSGKPQILMMHQRLIEWINGHEGVEWCTFGDMANRFRQGDFPGVTVEGGAEG</sequence>
<dbReference type="GO" id="GO:0005975">
    <property type="term" value="P:carbohydrate metabolic process"/>
    <property type="evidence" value="ECO:0007669"/>
    <property type="project" value="InterPro"/>
</dbReference>
<dbReference type="InterPro" id="IPR011330">
    <property type="entry name" value="Glyco_hydro/deAcase_b/a-brl"/>
</dbReference>
<dbReference type="Proteomes" id="UP000038010">
    <property type="component" value="Unassembled WGS sequence"/>
</dbReference>
<proteinExistence type="predicted"/>